<keyword evidence="4 7" id="KW-0813">Transport</keyword>
<keyword evidence="5 7" id="KW-0963">Cytoplasm</keyword>
<dbReference type="InterPro" id="IPR026022">
    <property type="entry name" value="PhoU_dom"/>
</dbReference>
<evidence type="ECO:0000256" key="4">
    <source>
        <dbReference type="ARBA" id="ARBA00022448"/>
    </source>
</evidence>
<dbReference type="HOGENOM" id="CLU_078518_3_0_0"/>
<dbReference type="GO" id="GO:0045936">
    <property type="term" value="P:negative regulation of phosphate metabolic process"/>
    <property type="evidence" value="ECO:0007669"/>
    <property type="project" value="InterPro"/>
</dbReference>
<comment type="function">
    <text evidence="7">Plays a role in the regulation of phosphate uptake.</text>
</comment>
<dbReference type="Proteomes" id="UP000033103">
    <property type="component" value="Chromosome"/>
</dbReference>
<sequence>MREKYDEKLNLLNDNLVKMGEMVKEQIANTIRILENQDKEIAKEILQNENDINSMEKNIERLCLNLILHEQPVAKDLRTISSAFKMIIDLERIGDHATDISEIILETKKTLKNIENFKNFIAMSNKTTEMITNSINAYINKDINLANLVIKSDDVVDDLFEKIKKEMIHLIKDTDEDGEKIIEDLLIAKYFERIGDHSVNIAEWAIFSITGEHKNSKIL</sequence>
<keyword evidence="6 7" id="KW-0592">Phosphate transport</keyword>
<dbReference type="PANTHER" id="PTHR42930">
    <property type="entry name" value="PHOSPHATE-SPECIFIC TRANSPORT SYSTEM ACCESSORY PROTEIN PHOU"/>
    <property type="match status" value="1"/>
</dbReference>
<comment type="subunit">
    <text evidence="3 7">Homodimer.</text>
</comment>
<dbReference type="AlphaFoldDB" id="A0A0E3UU49"/>
<dbReference type="RefSeq" id="WP_046329023.1">
    <property type="nucleotide sequence ID" value="NZ_CP011280.1"/>
</dbReference>
<dbReference type="STRING" id="187101.VC03_05435"/>
<feature type="domain" description="PhoU" evidence="8">
    <location>
        <begin position="16"/>
        <end position="104"/>
    </location>
</feature>
<comment type="similarity">
    <text evidence="2 7">Belongs to the PhoU family.</text>
</comment>
<dbReference type="NCBIfam" id="TIGR02135">
    <property type="entry name" value="phoU_full"/>
    <property type="match status" value="1"/>
</dbReference>
<evidence type="ECO:0000256" key="1">
    <source>
        <dbReference type="ARBA" id="ARBA00004496"/>
    </source>
</evidence>
<dbReference type="PANTHER" id="PTHR42930:SF3">
    <property type="entry name" value="PHOSPHATE-SPECIFIC TRANSPORT SYSTEM ACCESSORY PROTEIN PHOU"/>
    <property type="match status" value="1"/>
</dbReference>
<gene>
    <name evidence="9" type="ORF">VC03_05435</name>
</gene>
<evidence type="ECO:0000313" key="9">
    <source>
        <dbReference type="EMBL" id="AKC95919.1"/>
    </source>
</evidence>
<dbReference type="EMBL" id="CP011280">
    <property type="protein sequence ID" value="AKC95919.1"/>
    <property type="molecule type" value="Genomic_DNA"/>
</dbReference>
<accession>A0A0E3UU49</accession>
<evidence type="ECO:0000256" key="5">
    <source>
        <dbReference type="ARBA" id="ARBA00022490"/>
    </source>
</evidence>
<protein>
    <recommendedName>
        <fullName evidence="7">Phosphate-specific transport system accessory protein PhoU</fullName>
    </recommendedName>
</protein>
<dbReference type="Pfam" id="PF01895">
    <property type="entry name" value="PhoU"/>
    <property type="match status" value="2"/>
</dbReference>
<reference evidence="9 10" key="1">
    <citation type="journal article" date="2012" name="BMC Genomics">
        <title>Genomic sequence analysis and characterization of Sneathia amnii sp. nov.</title>
        <authorList>
            <consortium name="Vaginal Microbiome Consortium (additional members)"/>
            <person name="Harwich M.D.Jr."/>
            <person name="Serrano M.G."/>
            <person name="Fettweis J.M."/>
            <person name="Alves J.M."/>
            <person name="Reimers M.A."/>
            <person name="Buck G.A."/>
            <person name="Jefferson K.K."/>
        </authorList>
    </citation>
    <scope>NUCLEOTIDE SEQUENCE [LARGE SCALE GENOMIC DNA]</scope>
    <source>
        <strain evidence="9 10">SN35</strain>
    </source>
</reference>
<dbReference type="FunFam" id="1.20.58.220:FF:000004">
    <property type="entry name" value="Phosphate-specific transport system accessory protein PhoU"/>
    <property type="match status" value="1"/>
</dbReference>
<evidence type="ECO:0000256" key="2">
    <source>
        <dbReference type="ARBA" id="ARBA00008107"/>
    </source>
</evidence>
<evidence type="ECO:0000256" key="6">
    <source>
        <dbReference type="ARBA" id="ARBA00022592"/>
    </source>
</evidence>
<organism evidence="9 10">
    <name type="scientific">Sneathia vaginalis</name>
    <dbReference type="NCBI Taxonomy" id="187101"/>
    <lineage>
        <taxon>Bacteria</taxon>
        <taxon>Fusobacteriati</taxon>
        <taxon>Fusobacteriota</taxon>
        <taxon>Fusobacteriia</taxon>
        <taxon>Fusobacteriales</taxon>
        <taxon>Leptotrichiaceae</taxon>
        <taxon>Sneathia</taxon>
    </lineage>
</organism>
<dbReference type="KEGG" id="sns:VC03_05435"/>
<dbReference type="OrthoDB" id="9814256at2"/>
<dbReference type="InterPro" id="IPR038078">
    <property type="entry name" value="PhoU-like_sf"/>
</dbReference>
<dbReference type="PATRIC" id="fig|1069640.6.peg.1078"/>
<dbReference type="GO" id="GO:0030643">
    <property type="term" value="P:intracellular phosphate ion homeostasis"/>
    <property type="evidence" value="ECO:0007669"/>
    <property type="project" value="InterPro"/>
</dbReference>
<dbReference type="SUPFAM" id="SSF109755">
    <property type="entry name" value="PhoU-like"/>
    <property type="match status" value="1"/>
</dbReference>
<feature type="domain" description="PhoU" evidence="8">
    <location>
        <begin position="122"/>
        <end position="205"/>
    </location>
</feature>
<keyword evidence="10" id="KW-1185">Reference proteome</keyword>
<proteinExistence type="inferred from homology"/>
<dbReference type="GO" id="GO:0006817">
    <property type="term" value="P:phosphate ion transport"/>
    <property type="evidence" value="ECO:0007669"/>
    <property type="project" value="UniProtKB-KW"/>
</dbReference>
<dbReference type="GO" id="GO:0005737">
    <property type="term" value="C:cytoplasm"/>
    <property type="evidence" value="ECO:0007669"/>
    <property type="project" value="UniProtKB-SubCell"/>
</dbReference>
<evidence type="ECO:0000313" key="10">
    <source>
        <dbReference type="Proteomes" id="UP000033103"/>
    </source>
</evidence>
<dbReference type="InterPro" id="IPR028366">
    <property type="entry name" value="PhoU"/>
</dbReference>
<evidence type="ECO:0000256" key="3">
    <source>
        <dbReference type="ARBA" id="ARBA00011738"/>
    </source>
</evidence>
<evidence type="ECO:0000259" key="8">
    <source>
        <dbReference type="Pfam" id="PF01895"/>
    </source>
</evidence>
<name>A0A0E3UU49_9FUSO</name>
<evidence type="ECO:0000256" key="7">
    <source>
        <dbReference type="PIRNR" id="PIRNR003107"/>
    </source>
</evidence>
<dbReference type="Gene3D" id="1.20.58.220">
    <property type="entry name" value="Phosphate transport system protein phou homolog 2, domain 2"/>
    <property type="match status" value="1"/>
</dbReference>
<comment type="subcellular location">
    <subcellularLocation>
        <location evidence="1 7">Cytoplasm</location>
    </subcellularLocation>
</comment>
<dbReference type="PIRSF" id="PIRSF003107">
    <property type="entry name" value="PhoU"/>
    <property type="match status" value="1"/>
</dbReference>